<evidence type="ECO:0000256" key="3">
    <source>
        <dbReference type="ARBA" id="ARBA00023125"/>
    </source>
</evidence>
<name>A0ABR7GQT6_9FIRM</name>
<evidence type="ECO:0000256" key="2">
    <source>
        <dbReference type="ARBA" id="ARBA00022747"/>
    </source>
</evidence>
<keyword evidence="3" id="KW-0238">DNA-binding</keyword>
<keyword evidence="5" id="KW-0255">Endonuclease</keyword>
<keyword evidence="6" id="KW-1185">Reference proteome</keyword>
<proteinExistence type="inferred from homology"/>
<accession>A0ABR7GQT6</accession>
<dbReference type="Pfam" id="PF01420">
    <property type="entry name" value="Methylase_S"/>
    <property type="match status" value="2"/>
</dbReference>
<keyword evidence="5" id="KW-0378">Hydrolase</keyword>
<dbReference type="Proteomes" id="UP000641741">
    <property type="component" value="Unassembled WGS sequence"/>
</dbReference>
<dbReference type="InterPro" id="IPR000055">
    <property type="entry name" value="Restrct_endonuc_typeI_TRD"/>
</dbReference>
<dbReference type="GO" id="GO:0004519">
    <property type="term" value="F:endonuclease activity"/>
    <property type="evidence" value="ECO:0007669"/>
    <property type="project" value="UniProtKB-KW"/>
</dbReference>
<sequence>MAKYKLGDIAPIQQGSVPESESYWLLNLDMVESNTGHIYERLYVPFDKVGTSTIAFDTNNVLYSKLRPYLNKVVIPDCPGYATSEMLPLKPNKNYITREYLTYFLRSPKFVAYINEKTSGAKMPRANSSDLKSVEIECPTLENQRHITSEFDRIISIVRLRQQQLQKMDELVKARFVEMFGDPMTDISKWSTSTIGEQFNVTSGGTPATGEKAYWENGTIPWIGSNMCQDTILSGNDGKFITEEGYTHSSAKWFHKGTVLVALVGATIGKTALLRFDTTTNQNIAAIDVNNNVAFSSEFVFYHMQMLYSKFMEIGSGKFKMANQGFIRQLPLICPPIELQDQFAAFVEQTDKSKVAVQKALDEAQLLFDSLMQKYFG</sequence>
<feature type="domain" description="Type I restriction modification DNA specificity" evidence="4">
    <location>
        <begin position="3"/>
        <end position="167"/>
    </location>
</feature>
<evidence type="ECO:0000259" key="4">
    <source>
        <dbReference type="Pfam" id="PF01420"/>
    </source>
</evidence>
<evidence type="ECO:0000256" key="1">
    <source>
        <dbReference type="ARBA" id="ARBA00010923"/>
    </source>
</evidence>
<gene>
    <name evidence="5" type="ORF">H8S02_12110</name>
</gene>
<keyword evidence="2" id="KW-0680">Restriction system</keyword>
<evidence type="ECO:0000313" key="6">
    <source>
        <dbReference type="Proteomes" id="UP000641741"/>
    </source>
</evidence>
<protein>
    <submittedName>
        <fullName evidence="5">Restriction endonuclease subunit S</fullName>
    </submittedName>
</protein>
<dbReference type="SUPFAM" id="SSF116734">
    <property type="entry name" value="DNA methylase specificity domain"/>
    <property type="match status" value="2"/>
</dbReference>
<evidence type="ECO:0000313" key="5">
    <source>
        <dbReference type="EMBL" id="MBC5696670.1"/>
    </source>
</evidence>
<organism evidence="5 6">
    <name type="scientific">Agathobaculum hominis</name>
    <dbReference type="NCBI Taxonomy" id="2763014"/>
    <lineage>
        <taxon>Bacteria</taxon>
        <taxon>Bacillati</taxon>
        <taxon>Bacillota</taxon>
        <taxon>Clostridia</taxon>
        <taxon>Eubacteriales</taxon>
        <taxon>Butyricicoccaceae</taxon>
        <taxon>Agathobaculum</taxon>
    </lineage>
</organism>
<comment type="similarity">
    <text evidence="1">Belongs to the type-I restriction system S methylase family.</text>
</comment>
<reference evidence="5 6" key="1">
    <citation type="submission" date="2020-08" db="EMBL/GenBank/DDBJ databases">
        <title>Genome public.</title>
        <authorList>
            <person name="Liu C."/>
            <person name="Sun Q."/>
        </authorList>
    </citation>
    <scope>NUCLEOTIDE SEQUENCE [LARGE SCALE GENOMIC DNA]</scope>
    <source>
        <strain evidence="5 6">M2</strain>
    </source>
</reference>
<comment type="caution">
    <text evidence="5">The sequence shown here is derived from an EMBL/GenBank/DDBJ whole genome shotgun (WGS) entry which is preliminary data.</text>
</comment>
<keyword evidence="5" id="KW-0540">Nuclease</keyword>
<dbReference type="EMBL" id="JACOPK010000014">
    <property type="protein sequence ID" value="MBC5696670.1"/>
    <property type="molecule type" value="Genomic_DNA"/>
</dbReference>
<feature type="domain" description="Type I restriction modification DNA specificity" evidence="4">
    <location>
        <begin position="188"/>
        <end position="360"/>
    </location>
</feature>
<dbReference type="PANTHER" id="PTHR30408:SF12">
    <property type="entry name" value="TYPE I RESTRICTION ENZYME MJAVIII SPECIFICITY SUBUNIT"/>
    <property type="match status" value="1"/>
</dbReference>
<dbReference type="RefSeq" id="WP_186970735.1">
    <property type="nucleotide sequence ID" value="NZ_JACOPK010000014.1"/>
</dbReference>
<dbReference type="Gene3D" id="3.90.220.20">
    <property type="entry name" value="DNA methylase specificity domains"/>
    <property type="match status" value="2"/>
</dbReference>
<dbReference type="InterPro" id="IPR052021">
    <property type="entry name" value="Type-I_RS_S_subunit"/>
</dbReference>
<dbReference type="InterPro" id="IPR044946">
    <property type="entry name" value="Restrct_endonuc_typeI_TRD_sf"/>
</dbReference>
<dbReference type="PANTHER" id="PTHR30408">
    <property type="entry name" value="TYPE-1 RESTRICTION ENZYME ECOKI SPECIFICITY PROTEIN"/>
    <property type="match status" value="1"/>
</dbReference>